<organism evidence="3 4">
    <name type="scientific">Microbaculum marinum</name>
    <dbReference type="NCBI Taxonomy" id="1764581"/>
    <lineage>
        <taxon>Bacteria</taxon>
        <taxon>Pseudomonadati</taxon>
        <taxon>Pseudomonadota</taxon>
        <taxon>Alphaproteobacteria</taxon>
        <taxon>Hyphomicrobiales</taxon>
        <taxon>Tepidamorphaceae</taxon>
        <taxon>Microbaculum</taxon>
    </lineage>
</organism>
<reference evidence="3 4" key="1">
    <citation type="submission" date="2024-02" db="EMBL/GenBank/DDBJ databases">
        <title>Genome analysis and characterization of Microbaculum marinisediminis sp. nov., isolated from marine sediment.</title>
        <authorList>
            <person name="Du Z.-J."/>
            <person name="Ye Y.-Q."/>
            <person name="Zhang Z.-R."/>
            <person name="Yuan S.-M."/>
            <person name="Zhang X.-Y."/>
        </authorList>
    </citation>
    <scope>NUCLEOTIDE SEQUENCE [LARGE SCALE GENOMIC DNA]</scope>
    <source>
        <strain evidence="3 4">SDUM1044001</strain>
    </source>
</reference>
<protein>
    <recommendedName>
        <fullName evidence="2">Fungal lipase-type domain-containing protein</fullName>
    </recommendedName>
</protein>
<evidence type="ECO:0000313" key="4">
    <source>
        <dbReference type="Proteomes" id="UP001378188"/>
    </source>
</evidence>
<feature type="chain" id="PRO_5043465919" description="Fungal lipase-type domain-containing protein" evidence="1">
    <location>
        <begin position="27"/>
        <end position="210"/>
    </location>
</feature>
<dbReference type="GO" id="GO:0006629">
    <property type="term" value="P:lipid metabolic process"/>
    <property type="evidence" value="ECO:0007669"/>
    <property type="project" value="InterPro"/>
</dbReference>
<proteinExistence type="predicted"/>
<dbReference type="AlphaFoldDB" id="A0AAW9RS51"/>
<dbReference type="InterPro" id="IPR002921">
    <property type="entry name" value="Fungal_lipase-type"/>
</dbReference>
<accession>A0AAW9RS51</accession>
<evidence type="ECO:0000313" key="3">
    <source>
        <dbReference type="EMBL" id="MEJ8571115.1"/>
    </source>
</evidence>
<evidence type="ECO:0000259" key="2">
    <source>
        <dbReference type="Pfam" id="PF01764"/>
    </source>
</evidence>
<dbReference type="SUPFAM" id="SSF53474">
    <property type="entry name" value="alpha/beta-Hydrolases"/>
    <property type="match status" value="1"/>
</dbReference>
<gene>
    <name evidence="3" type="ORF">V3328_06505</name>
</gene>
<dbReference type="EMBL" id="JAZHOF010000002">
    <property type="protein sequence ID" value="MEJ8571115.1"/>
    <property type="molecule type" value="Genomic_DNA"/>
</dbReference>
<name>A0AAW9RS51_9HYPH</name>
<dbReference type="InterPro" id="IPR029058">
    <property type="entry name" value="AB_hydrolase_fold"/>
</dbReference>
<keyword evidence="1" id="KW-0732">Signal</keyword>
<dbReference type="Proteomes" id="UP001378188">
    <property type="component" value="Unassembled WGS sequence"/>
</dbReference>
<dbReference type="Pfam" id="PF01764">
    <property type="entry name" value="Lipase_3"/>
    <property type="match status" value="1"/>
</dbReference>
<feature type="domain" description="Fungal lipase-type" evidence="2">
    <location>
        <begin position="65"/>
        <end position="120"/>
    </location>
</feature>
<sequence length="210" mass="22956">MQMRRSLFAAIALAGLVVLQTSHAEAACSNIRPTRPGEVYLFRGLANVFSRGMDQMAQHFTELGMENCVYNHSTWSGFANDVLERSYQNAVSYPIIIVGHSLGAGASPLMANYLGKNGIPVAYVTLFDPVEPTRVGENIAEVVNYYIKAPLKNKLVQPMAGFTGTIANIDMSGRRGIDHFTIDKNPELQNNVYTRALALSDTAAAETKKK</sequence>
<dbReference type="Gene3D" id="3.40.50.1820">
    <property type="entry name" value="alpha/beta hydrolase"/>
    <property type="match status" value="1"/>
</dbReference>
<comment type="caution">
    <text evidence="3">The sequence shown here is derived from an EMBL/GenBank/DDBJ whole genome shotgun (WGS) entry which is preliminary data.</text>
</comment>
<dbReference type="RefSeq" id="WP_340328799.1">
    <property type="nucleotide sequence ID" value="NZ_JAZHOF010000002.1"/>
</dbReference>
<evidence type="ECO:0000256" key="1">
    <source>
        <dbReference type="SAM" id="SignalP"/>
    </source>
</evidence>
<keyword evidence="4" id="KW-1185">Reference proteome</keyword>
<feature type="signal peptide" evidence="1">
    <location>
        <begin position="1"/>
        <end position="26"/>
    </location>
</feature>